<dbReference type="Gene3D" id="3.30.450.180">
    <property type="match status" value="1"/>
</dbReference>
<dbReference type="RefSeq" id="WP_184011550.1">
    <property type="nucleotide sequence ID" value="NZ_JACIJS010000006.1"/>
</dbReference>
<proteinExistence type="predicted"/>
<evidence type="ECO:0000313" key="2">
    <source>
        <dbReference type="EMBL" id="MBB5516178.1"/>
    </source>
</evidence>
<organism evidence="2 3">
    <name type="scientific">Rubricella aquisinus</name>
    <dbReference type="NCBI Taxonomy" id="2028108"/>
    <lineage>
        <taxon>Bacteria</taxon>
        <taxon>Pseudomonadati</taxon>
        <taxon>Pseudomonadota</taxon>
        <taxon>Alphaproteobacteria</taxon>
        <taxon>Rhodobacterales</taxon>
        <taxon>Paracoccaceae</taxon>
        <taxon>Rubricella</taxon>
    </lineage>
</organism>
<evidence type="ECO:0000259" key="1">
    <source>
        <dbReference type="PROSITE" id="PS50943"/>
    </source>
</evidence>
<feature type="domain" description="HTH cro/C1-type" evidence="1">
    <location>
        <begin position="8"/>
        <end position="62"/>
    </location>
</feature>
<dbReference type="Pfam" id="PF13560">
    <property type="entry name" value="HTH_31"/>
    <property type="match status" value="1"/>
</dbReference>
<gene>
    <name evidence="2" type="ORF">FHS89_002204</name>
</gene>
<dbReference type="CDD" id="cd00093">
    <property type="entry name" value="HTH_XRE"/>
    <property type="match status" value="1"/>
</dbReference>
<protein>
    <submittedName>
        <fullName evidence="2">Transcriptional regulator with XRE-family HTH domain</fullName>
    </submittedName>
</protein>
<dbReference type="InterPro" id="IPR010982">
    <property type="entry name" value="Lambda_DNA-bd_dom_sf"/>
</dbReference>
<dbReference type="AlphaFoldDB" id="A0A840WM65"/>
<keyword evidence="3" id="KW-1185">Reference proteome</keyword>
<dbReference type="Proteomes" id="UP000553766">
    <property type="component" value="Unassembled WGS sequence"/>
</dbReference>
<dbReference type="InterPro" id="IPR001387">
    <property type="entry name" value="Cro/C1-type_HTH"/>
</dbReference>
<dbReference type="PANTHER" id="PTHR35010">
    <property type="entry name" value="BLL4672 PROTEIN-RELATED"/>
    <property type="match status" value="1"/>
</dbReference>
<dbReference type="GO" id="GO:0003677">
    <property type="term" value="F:DNA binding"/>
    <property type="evidence" value="ECO:0007669"/>
    <property type="project" value="InterPro"/>
</dbReference>
<sequence>MSTFGETLKSWRHHRHLSQLDLAGVAEVSARHISFLESGRARPSRGMILRLAQRMNLPHRARNDMLLSAGYAPAAAPLRAEDALAPVRDAIRWTMERHMPYPAYAIDRHWQIIEMNPAAAHLLGAVGIGLGDGLVTHLIENAALRDALDNLDEVLRHSLARLRTEAAHFGADPRFDAWIARIAEEVTPSDDPLPPIVPSIYRLGDMRLSLFATIGQFGTAEDVALSEVKLELMYPSDEATARQLHALFGTAAEG</sequence>
<accession>A0A840WM65</accession>
<dbReference type="SMART" id="SM00530">
    <property type="entry name" value="HTH_XRE"/>
    <property type="match status" value="1"/>
</dbReference>
<dbReference type="Pfam" id="PF17765">
    <property type="entry name" value="MLTR_LBD"/>
    <property type="match status" value="1"/>
</dbReference>
<dbReference type="EMBL" id="JACIJS010000006">
    <property type="protein sequence ID" value="MBB5516178.1"/>
    <property type="molecule type" value="Genomic_DNA"/>
</dbReference>
<dbReference type="InterPro" id="IPR041413">
    <property type="entry name" value="MLTR_LBD"/>
</dbReference>
<dbReference type="PANTHER" id="PTHR35010:SF4">
    <property type="entry name" value="BLL5781 PROTEIN"/>
    <property type="match status" value="1"/>
</dbReference>
<evidence type="ECO:0000313" key="3">
    <source>
        <dbReference type="Proteomes" id="UP000553766"/>
    </source>
</evidence>
<reference evidence="2 3" key="1">
    <citation type="submission" date="2020-08" db="EMBL/GenBank/DDBJ databases">
        <title>Genomic Encyclopedia of Type Strains, Phase IV (KMG-IV): sequencing the most valuable type-strain genomes for metagenomic binning, comparative biology and taxonomic classification.</title>
        <authorList>
            <person name="Goeker M."/>
        </authorList>
    </citation>
    <scope>NUCLEOTIDE SEQUENCE [LARGE SCALE GENOMIC DNA]</scope>
    <source>
        <strain evidence="2 3">DSM 103377</strain>
    </source>
</reference>
<dbReference type="PROSITE" id="PS50943">
    <property type="entry name" value="HTH_CROC1"/>
    <property type="match status" value="1"/>
</dbReference>
<name>A0A840WM65_9RHOB</name>
<comment type="caution">
    <text evidence="2">The sequence shown here is derived from an EMBL/GenBank/DDBJ whole genome shotgun (WGS) entry which is preliminary data.</text>
</comment>
<dbReference type="SUPFAM" id="SSF47413">
    <property type="entry name" value="lambda repressor-like DNA-binding domains"/>
    <property type="match status" value="1"/>
</dbReference>
<dbReference type="Gene3D" id="1.10.260.40">
    <property type="entry name" value="lambda repressor-like DNA-binding domains"/>
    <property type="match status" value="1"/>
</dbReference>